<proteinExistence type="predicted"/>
<accession>A0A9P5S7I4</accession>
<gene>
    <name evidence="2" type="ORF">BG015_000018</name>
</gene>
<dbReference type="OrthoDB" id="128536at2759"/>
<feature type="region of interest" description="Disordered" evidence="1">
    <location>
        <begin position="206"/>
        <end position="268"/>
    </location>
</feature>
<feature type="compositionally biased region" description="Basic and acidic residues" evidence="1">
    <location>
        <begin position="237"/>
        <end position="247"/>
    </location>
</feature>
<feature type="region of interest" description="Disordered" evidence="1">
    <location>
        <begin position="37"/>
        <end position="57"/>
    </location>
</feature>
<organism evidence="2 3">
    <name type="scientific">Linnemannia schmuckeri</name>
    <dbReference type="NCBI Taxonomy" id="64567"/>
    <lineage>
        <taxon>Eukaryota</taxon>
        <taxon>Fungi</taxon>
        <taxon>Fungi incertae sedis</taxon>
        <taxon>Mucoromycota</taxon>
        <taxon>Mortierellomycotina</taxon>
        <taxon>Mortierellomycetes</taxon>
        <taxon>Mortierellales</taxon>
        <taxon>Mortierellaceae</taxon>
        <taxon>Linnemannia</taxon>
    </lineage>
</organism>
<dbReference type="Proteomes" id="UP000748756">
    <property type="component" value="Unassembled WGS sequence"/>
</dbReference>
<name>A0A9P5S7I4_9FUNG</name>
<comment type="caution">
    <text evidence="2">The sequence shown here is derived from an EMBL/GenBank/DDBJ whole genome shotgun (WGS) entry which is preliminary data.</text>
</comment>
<dbReference type="AlphaFoldDB" id="A0A9P5S7I4"/>
<evidence type="ECO:0000313" key="2">
    <source>
        <dbReference type="EMBL" id="KAF9157125.1"/>
    </source>
</evidence>
<evidence type="ECO:0000313" key="3">
    <source>
        <dbReference type="Proteomes" id="UP000748756"/>
    </source>
</evidence>
<reference evidence="2" key="1">
    <citation type="journal article" date="2020" name="Fungal Divers.">
        <title>Resolving the Mortierellaceae phylogeny through synthesis of multi-gene phylogenetics and phylogenomics.</title>
        <authorList>
            <person name="Vandepol N."/>
            <person name="Liber J."/>
            <person name="Desiro A."/>
            <person name="Na H."/>
            <person name="Kennedy M."/>
            <person name="Barry K."/>
            <person name="Grigoriev I.V."/>
            <person name="Miller A.N."/>
            <person name="O'Donnell K."/>
            <person name="Stajich J.E."/>
            <person name="Bonito G."/>
        </authorList>
    </citation>
    <scope>NUCLEOTIDE SEQUENCE</scope>
    <source>
        <strain evidence="2">NRRL 6426</strain>
    </source>
</reference>
<protein>
    <submittedName>
        <fullName evidence="2">Uncharacterized protein</fullName>
    </submittedName>
</protein>
<feature type="compositionally biased region" description="Basic and acidic residues" evidence="1">
    <location>
        <begin position="206"/>
        <end position="218"/>
    </location>
</feature>
<feature type="region of interest" description="Disordered" evidence="1">
    <location>
        <begin position="127"/>
        <end position="146"/>
    </location>
</feature>
<dbReference type="EMBL" id="JAAAUQ010000001">
    <property type="protein sequence ID" value="KAF9157125.1"/>
    <property type="molecule type" value="Genomic_DNA"/>
</dbReference>
<sequence>MAKKDKKGENTVQNKEIFQRMNFLYQAAMCMATITTPPPPSNISGNKPKNSRLGGATESTITDTTTCRNSFTEPAPVSAIPTTAATTSSSDLDLHNRLLQPRKLSRKKTRKLLRERKNRIAMEQISDHGSHHRLTNPNKGHDPRPLSGTARFYASTLMEVGRKNVIRICEVRVEATPQLNTRVICTACGAFRRYFCMPGKGIEGDRWESEETIDKEGNDTEAGPDSATTSSATTPAETHDVSEKTGLEDSVMESAQGMEGLILQENAL</sequence>
<evidence type="ECO:0000256" key="1">
    <source>
        <dbReference type="SAM" id="MobiDB-lite"/>
    </source>
</evidence>
<keyword evidence="3" id="KW-1185">Reference proteome</keyword>
<feature type="compositionally biased region" description="Low complexity" evidence="1">
    <location>
        <begin position="226"/>
        <end position="236"/>
    </location>
</feature>